<organism evidence="3 4">
    <name type="scientific">Microbacterium bovistercoris</name>
    <dbReference type="NCBI Taxonomy" id="2293570"/>
    <lineage>
        <taxon>Bacteria</taxon>
        <taxon>Bacillati</taxon>
        <taxon>Actinomycetota</taxon>
        <taxon>Actinomycetes</taxon>
        <taxon>Micrococcales</taxon>
        <taxon>Microbacteriaceae</taxon>
        <taxon>Microbacterium</taxon>
    </lineage>
</organism>
<feature type="transmembrane region" description="Helical" evidence="2">
    <location>
        <begin position="34"/>
        <end position="61"/>
    </location>
</feature>
<protein>
    <submittedName>
        <fullName evidence="3">Uncharacterized protein</fullName>
    </submittedName>
</protein>
<sequence length="110" mass="11782">MTHDASTGSATHKLNQRDPSVPDAKPYDPLRLCVFTTIALISCILGPIAVLAFALIAIAGYAKARRGGLLRSRCKLGDTRLVLAYLSVIAVAAAVAIPFWVMLWMRMLGG</sequence>
<evidence type="ECO:0000313" key="4">
    <source>
        <dbReference type="Proteomes" id="UP000262172"/>
    </source>
</evidence>
<keyword evidence="2" id="KW-0472">Membrane</keyword>
<keyword evidence="2" id="KW-0812">Transmembrane</keyword>
<feature type="transmembrane region" description="Helical" evidence="2">
    <location>
        <begin position="82"/>
        <end position="105"/>
    </location>
</feature>
<keyword evidence="4" id="KW-1185">Reference proteome</keyword>
<feature type="compositionally biased region" description="Polar residues" evidence="1">
    <location>
        <begin position="1"/>
        <end position="13"/>
    </location>
</feature>
<dbReference type="OrthoDB" id="4735543at2"/>
<keyword evidence="2" id="KW-1133">Transmembrane helix</keyword>
<dbReference type="AlphaFoldDB" id="A0A371NYY6"/>
<comment type="caution">
    <text evidence="3">The sequence shown here is derived from an EMBL/GenBank/DDBJ whole genome shotgun (WGS) entry which is preliminary data.</text>
</comment>
<gene>
    <name evidence="3" type="ORF">DY023_02315</name>
</gene>
<evidence type="ECO:0000313" key="3">
    <source>
        <dbReference type="EMBL" id="REJ07820.1"/>
    </source>
</evidence>
<feature type="region of interest" description="Disordered" evidence="1">
    <location>
        <begin position="1"/>
        <end position="24"/>
    </location>
</feature>
<dbReference type="RefSeq" id="WP_116240734.1">
    <property type="nucleotide sequence ID" value="NZ_QUAB01000014.1"/>
</dbReference>
<accession>A0A371NYY6</accession>
<evidence type="ECO:0000256" key="1">
    <source>
        <dbReference type="SAM" id="MobiDB-lite"/>
    </source>
</evidence>
<evidence type="ECO:0000256" key="2">
    <source>
        <dbReference type="SAM" id="Phobius"/>
    </source>
</evidence>
<dbReference type="EMBL" id="QUAB01000014">
    <property type="protein sequence ID" value="REJ07820.1"/>
    <property type="molecule type" value="Genomic_DNA"/>
</dbReference>
<name>A0A371NYY6_9MICO</name>
<dbReference type="Proteomes" id="UP000262172">
    <property type="component" value="Unassembled WGS sequence"/>
</dbReference>
<reference evidence="3 4" key="1">
    <citation type="submission" date="2018-08" db="EMBL/GenBank/DDBJ databases">
        <title>Isolation, diversity and antifungal activity of Actinobacteria from cow dung.</title>
        <authorList>
            <person name="Ling L."/>
        </authorList>
    </citation>
    <scope>NUCLEOTIDE SEQUENCE [LARGE SCALE GENOMIC DNA]</scope>
    <source>
        <strain evidence="3 4">NEAU-LLE</strain>
    </source>
</reference>
<proteinExistence type="predicted"/>